<dbReference type="InterPro" id="IPR024567">
    <property type="entry name" value="RNase_HII/HIII_dom"/>
</dbReference>
<dbReference type="AlphaFoldDB" id="A0ABD5MRK7"/>
<dbReference type="InterPro" id="IPR012337">
    <property type="entry name" value="RNaseH-like_sf"/>
</dbReference>
<keyword evidence="7 12" id="KW-0540">Nuclease</keyword>
<dbReference type="Gene3D" id="3.30.420.10">
    <property type="entry name" value="Ribonuclease H-like superfamily/Ribonuclease H"/>
    <property type="match status" value="1"/>
</dbReference>
<dbReference type="Gene3D" id="1.10.10.460">
    <property type="entry name" value="Ribonuclease hii. Domain 2"/>
    <property type="match status" value="1"/>
</dbReference>
<dbReference type="PANTHER" id="PTHR10954:SF23">
    <property type="entry name" value="RIBONUCLEASE"/>
    <property type="match status" value="1"/>
</dbReference>
<proteinExistence type="inferred from homology"/>
<evidence type="ECO:0000256" key="11">
    <source>
        <dbReference type="ARBA" id="ARBA00023211"/>
    </source>
</evidence>
<dbReference type="GO" id="GO:0046872">
    <property type="term" value="F:metal ion binding"/>
    <property type="evidence" value="ECO:0007669"/>
    <property type="project" value="UniProtKB-KW"/>
</dbReference>
<dbReference type="GO" id="GO:0005737">
    <property type="term" value="C:cytoplasm"/>
    <property type="evidence" value="ECO:0007669"/>
    <property type="project" value="UniProtKB-SubCell"/>
</dbReference>
<evidence type="ECO:0000256" key="13">
    <source>
        <dbReference type="RuleBase" id="RU003515"/>
    </source>
</evidence>
<keyword evidence="11" id="KW-0464">Manganese</keyword>
<evidence type="ECO:0000256" key="10">
    <source>
        <dbReference type="ARBA" id="ARBA00022801"/>
    </source>
</evidence>
<dbReference type="InterPro" id="IPR004649">
    <property type="entry name" value="RNase_H2_suA"/>
</dbReference>
<evidence type="ECO:0000256" key="7">
    <source>
        <dbReference type="ARBA" id="ARBA00022722"/>
    </source>
</evidence>
<comment type="caution">
    <text evidence="15">The sequence shown here is derived from an EMBL/GenBank/DDBJ whole genome shotgun (WGS) entry which is preliminary data.</text>
</comment>
<evidence type="ECO:0000259" key="14">
    <source>
        <dbReference type="PROSITE" id="PS51975"/>
    </source>
</evidence>
<comment type="function">
    <text evidence="3 13">Endonuclease that specifically degrades the RNA of RNA-DNA hybrids.</text>
</comment>
<keyword evidence="6" id="KW-0963">Cytoplasm</keyword>
<keyword evidence="10 12" id="KW-0378">Hydrolase</keyword>
<sequence length="231" mass="23830">MLGADEAGKGPVLGPMVAAAVRADPAAIPDDVDDSKRLPPARREELDAALRDDDRVAVGVARVTVDRIDDPETDMNTLTVAGQAEALAAVARDGDRAVVDAGDVSESRFADRVAEAVAAGGGGTGTTAGGATGLAVDVTAEHGADESYPVVAAASVVAKVERDRVVAELDAAYRDRGYDGIGSGYPSDPNTREFLREFVAREGDLPECARTSWSTCDDVLAANEQSALGEF</sequence>
<dbReference type="EC" id="3.1.26.4" evidence="13"/>
<dbReference type="RefSeq" id="WP_222923265.1">
    <property type="nucleotide sequence ID" value="NZ_CP082286.1"/>
</dbReference>
<organism evidence="15 16">
    <name type="scientific">Halobaculum roseum</name>
    <dbReference type="NCBI Taxonomy" id="2175149"/>
    <lineage>
        <taxon>Archaea</taxon>
        <taxon>Methanobacteriati</taxon>
        <taxon>Methanobacteriota</taxon>
        <taxon>Stenosarchaea group</taxon>
        <taxon>Halobacteria</taxon>
        <taxon>Halobacteriales</taxon>
        <taxon>Haloferacaceae</taxon>
        <taxon>Halobaculum</taxon>
    </lineage>
</organism>
<keyword evidence="9 12" id="KW-0255">Endonuclease</keyword>
<comment type="catalytic activity">
    <reaction evidence="1 12 13">
        <text>Endonucleolytic cleavage to 5'-phosphomonoester.</text>
        <dbReference type="EC" id="3.1.26.4"/>
    </reaction>
</comment>
<evidence type="ECO:0000256" key="8">
    <source>
        <dbReference type="ARBA" id="ARBA00022723"/>
    </source>
</evidence>
<dbReference type="FunFam" id="1.10.10.460:FF:000001">
    <property type="entry name" value="Ribonuclease"/>
    <property type="match status" value="1"/>
</dbReference>
<dbReference type="SUPFAM" id="SSF53098">
    <property type="entry name" value="Ribonuclease H-like"/>
    <property type="match status" value="1"/>
</dbReference>
<dbReference type="PANTHER" id="PTHR10954">
    <property type="entry name" value="RIBONUCLEASE H2 SUBUNIT A"/>
    <property type="match status" value="1"/>
</dbReference>
<evidence type="ECO:0000256" key="2">
    <source>
        <dbReference type="ARBA" id="ARBA00001946"/>
    </source>
</evidence>
<accession>A0ABD5MRK7</accession>
<comment type="cofactor">
    <cofactor evidence="12">
        <name>Mn(2+)</name>
        <dbReference type="ChEBI" id="CHEBI:29035"/>
    </cofactor>
    <cofactor evidence="12">
        <name>Mg(2+)</name>
        <dbReference type="ChEBI" id="CHEBI:18420"/>
    </cofactor>
    <text evidence="12">Manganese or magnesium. Binds 1 divalent metal ion per monomer in the absence of substrate. May bind a second metal ion after substrate binding.</text>
</comment>
<keyword evidence="8 12" id="KW-0479">Metal-binding</keyword>
<comment type="cofactor">
    <cofactor evidence="2">
        <name>Mg(2+)</name>
        <dbReference type="ChEBI" id="CHEBI:18420"/>
    </cofactor>
</comment>
<feature type="binding site" evidence="12">
    <location>
        <position position="100"/>
    </location>
    <ligand>
        <name>a divalent metal cation</name>
        <dbReference type="ChEBI" id="CHEBI:60240"/>
    </ligand>
</feature>
<evidence type="ECO:0000256" key="4">
    <source>
        <dbReference type="ARBA" id="ARBA00004496"/>
    </source>
</evidence>
<gene>
    <name evidence="15" type="primary">rnhB</name>
    <name evidence="15" type="ORF">ACFFOL_10880</name>
</gene>
<evidence type="ECO:0000256" key="12">
    <source>
        <dbReference type="PROSITE-ProRule" id="PRU01319"/>
    </source>
</evidence>
<name>A0ABD5MRK7_9EURY</name>
<reference evidence="15" key="1">
    <citation type="submission" date="2024-09" db="EMBL/GenBank/DDBJ databases">
        <authorList>
            <person name="Sun Q."/>
        </authorList>
    </citation>
    <scope>NUCLEOTIDE SEQUENCE [LARGE SCALE GENOMIC DNA]</scope>
    <source>
        <strain evidence="15">JCM 31273</strain>
    </source>
</reference>
<dbReference type="GO" id="GO:0004523">
    <property type="term" value="F:RNA-DNA hybrid ribonuclease activity"/>
    <property type="evidence" value="ECO:0007669"/>
    <property type="project" value="UniProtKB-UniRule"/>
</dbReference>
<evidence type="ECO:0000313" key="15">
    <source>
        <dbReference type="EMBL" id="MFB9824666.1"/>
    </source>
</evidence>
<feature type="binding site" evidence="12">
    <location>
        <position position="5"/>
    </location>
    <ligand>
        <name>a divalent metal cation</name>
        <dbReference type="ChEBI" id="CHEBI:60240"/>
    </ligand>
</feature>
<comment type="similarity">
    <text evidence="5 13">Belongs to the RNase HII family.</text>
</comment>
<dbReference type="EMBL" id="JBHMAJ010000007">
    <property type="protein sequence ID" value="MFB9824666.1"/>
    <property type="molecule type" value="Genomic_DNA"/>
</dbReference>
<comment type="subcellular location">
    <subcellularLocation>
        <location evidence="4">Cytoplasm</location>
    </subcellularLocation>
</comment>
<evidence type="ECO:0000256" key="1">
    <source>
        <dbReference type="ARBA" id="ARBA00000077"/>
    </source>
</evidence>
<dbReference type="GO" id="GO:0003723">
    <property type="term" value="F:RNA binding"/>
    <property type="evidence" value="ECO:0007669"/>
    <property type="project" value="UniProtKB-UniRule"/>
</dbReference>
<dbReference type="GeneID" id="67210697"/>
<dbReference type="Proteomes" id="UP001589595">
    <property type="component" value="Unassembled WGS sequence"/>
</dbReference>
<evidence type="ECO:0000256" key="9">
    <source>
        <dbReference type="ARBA" id="ARBA00022759"/>
    </source>
</evidence>
<evidence type="ECO:0000313" key="16">
    <source>
        <dbReference type="Proteomes" id="UP001589595"/>
    </source>
</evidence>
<evidence type="ECO:0000256" key="6">
    <source>
        <dbReference type="ARBA" id="ARBA00022490"/>
    </source>
</evidence>
<feature type="binding site" evidence="12">
    <location>
        <position position="6"/>
    </location>
    <ligand>
        <name>a divalent metal cation</name>
        <dbReference type="ChEBI" id="CHEBI:60240"/>
    </ligand>
</feature>
<protein>
    <recommendedName>
        <fullName evidence="13">Ribonuclease</fullName>
        <ecNumber evidence="13">3.1.26.4</ecNumber>
    </recommendedName>
</protein>
<dbReference type="Pfam" id="PF01351">
    <property type="entry name" value="RNase_HII"/>
    <property type="match status" value="1"/>
</dbReference>
<dbReference type="InterPro" id="IPR023160">
    <property type="entry name" value="RNase_HII_hlx-loop-hlx_cap_dom"/>
</dbReference>
<dbReference type="PROSITE" id="PS51975">
    <property type="entry name" value="RNASE_H_2"/>
    <property type="match status" value="1"/>
</dbReference>
<dbReference type="InterPro" id="IPR001352">
    <property type="entry name" value="RNase_HII/HIII"/>
</dbReference>
<evidence type="ECO:0000256" key="3">
    <source>
        <dbReference type="ARBA" id="ARBA00004065"/>
    </source>
</evidence>
<dbReference type="NCBIfam" id="TIGR00729">
    <property type="entry name" value="ribonuclease HII"/>
    <property type="match status" value="1"/>
</dbReference>
<evidence type="ECO:0000256" key="5">
    <source>
        <dbReference type="ARBA" id="ARBA00007383"/>
    </source>
</evidence>
<dbReference type="InterPro" id="IPR036397">
    <property type="entry name" value="RNaseH_sf"/>
</dbReference>
<dbReference type="GO" id="GO:0006401">
    <property type="term" value="P:RNA catabolic process"/>
    <property type="evidence" value="ECO:0007669"/>
    <property type="project" value="UniProtKB-UniRule"/>
</dbReference>
<keyword evidence="16" id="KW-1185">Reference proteome</keyword>
<feature type="domain" description="RNase H type-2" evidence="14">
    <location>
        <begin position="1"/>
        <end position="225"/>
    </location>
</feature>